<accession>C8VJE1</accession>
<dbReference type="HOGENOM" id="CLU_110769_0_0_1"/>
<reference evidence="3" key="1">
    <citation type="journal article" date="2005" name="Nature">
        <title>Sequencing of Aspergillus nidulans and comparative analysis with A. fumigatus and A. oryzae.</title>
        <authorList>
            <person name="Galagan J.E."/>
            <person name="Calvo S.E."/>
            <person name="Cuomo C."/>
            <person name="Ma L.J."/>
            <person name="Wortman J.R."/>
            <person name="Batzoglou S."/>
            <person name="Lee S.I."/>
            <person name="Basturkmen M."/>
            <person name="Spevak C.C."/>
            <person name="Clutterbuck J."/>
            <person name="Kapitonov V."/>
            <person name="Jurka J."/>
            <person name="Scazzocchio C."/>
            <person name="Farman M."/>
            <person name="Butler J."/>
            <person name="Purcell S."/>
            <person name="Harris S."/>
            <person name="Braus G.H."/>
            <person name="Draht O."/>
            <person name="Busch S."/>
            <person name="D'Enfert C."/>
            <person name="Bouchier C."/>
            <person name="Goldman G.H."/>
            <person name="Bell-Pedersen D."/>
            <person name="Griffiths-Jones S."/>
            <person name="Doonan J.H."/>
            <person name="Yu J."/>
            <person name="Vienken K."/>
            <person name="Pain A."/>
            <person name="Freitag M."/>
            <person name="Selker E.U."/>
            <person name="Archer D.B."/>
            <person name="Penalva M.A."/>
            <person name="Oakley B.R."/>
            <person name="Momany M."/>
            <person name="Tanaka T."/>
            <person name="Kumagai T."/>
            <person name="Asai K."/>
            <person name="Machida M."/>
            <person name="Nierman W.C."/>
            <person name="Denning D.W."/>
            <person name="Caddick M."/>
            <person name="Hynes M."/>
            <person name="Paoletti M."/>
            <person name="Fischer R."/>
            <person name="Miller B."/>
            <person name="Dyer P."/>
            <person name="Sachs M.S."/>
            <person name="Osmani S.A."/>
            <person name="Birren B.W."/>
        </authorList>
    </citation>
    <scope>NUCLEOTIDE SEQUENCE [LARGE SCALE GENOMIC DNA]</scope>
    <source>
        <strain evidence="3">FGSC A4 / ATCC 38163 / CBS 112.46 / NRRL 194 / M139</strain>
    </source>
</reference>
<feature type="signal peptide" evidence="1">
    <location>
        <begin position="1"/>
        <end position="18"/>
    </location>
</feature>
<evidence type="ECO:0000313" key="2">
    <source>
        <dbReference type="EMBL" id="CBF83888.1"/>
    </source>
</evidence>
<dbReference type="GeneID" id="2874005"/>
<organism evidence="2 3">
    <name type="scientific">Emericella nidulans (strain FGSC A4 / ATCC 38163 / CBS 112.46 / NRRL 194 / M139)</name>
    <name type="common">Aspergillus nidulans</name>
    <dbReference type="NCBI Taxonomy" id="227321"/>
    <lineage>
        <taxon>Eukaryota</taxon>
        <taxon>Fungi</taxon>
        <taxon>Dikarya</taxon>
        <taxon>Ascomycota</taxon>
        <taxon>Pezizomycotina</taxon>
        <taxon>Eurotiomycetes</taxon>
        <taxon>Eurotiomycetidae</taxon>
        <taxon>Eurotiales</taxon>
        <taxon>Aspergillaceae</taxon>
        <taxon>Aspergillus</taxon>
        <taxon>Aspergillus subgen. Nidulantes</taxon>
    </lineage>
</organism>
<evidence type="ECO:0000313" key="3">
    <source>
        <dbReference type="Proteomes" id="UP000000560"/>
    </source>
</evidence>
<dbReference type="AlphaFoldDB" id="Q5B9D6"/>
<proteinExistence type="predicted"/>
<gene>
    <name evidence="2" type="ORF">ANIA_02844</name>
</gene>
<sequence>MKFTGLVASFAVASTATAAAVPGLNTVKLNSTVAQLDKVLDHVDGAILGPDTQEVLADTKNGTVIVNHANKSHANCPELVGIRNLLSDVLGGVVDLVGNTGIVQDVVHLAGNVVSSVVDVVQPVVNVDGIVSNVGDLAHSLVDRIQSGEVDAAGLENLLTALGGSAGLSNLNHVIAEAA</sequence>
<dbReference type="STRING" id="227321.Q5B9D6"/>
<dbReference type="InParanoid" id="Q5B9D6"/>
<dbReference type="OMA" id="KRDVMGT"/>
<dbReference type="RefSeq" id="XP_660448.1">
    <property type="nucleotide sequence ID" value="XM_655356.1"/>
</dbReference>
<reference evidence="3" key="2">
    <citation type="journal article" date="2009" name="Fungal Genet. Biol.">
        <title>The 2008 update of the Aspergillus nidulans genome annotation: a community effort.</title>
        <authorList>
            <person name="Wortman J.R."/>
            <person name="Gilsenan J.M."/>
            <person name="Joardar V."/>
            <person name="Deegan J."/>
            <person name="Clutterbuck J."/>
            <person name="Andersen M.R."/>
            <person name="Archer D."/>
            <person name="Bencina M."/>
            <person name="Braus G."/>
            <person name="Coutinho P."/>
            <person name="von Dohren H."/>
            <person name="Doonan J."/>
            <person name="Driessen A.J."/>
            <person name="Durek P."/>
            <person name="Espeso E."/>
            <person name="Fekete E."/>
            <person name="Flipphi M."/>
            <person name="Estrada C.G."/>
            <person name="Geysens S."/>
            <person name="Goldman G."/>
            <person name="de Groot P.W."/>
            <person name="Hansen K."/>
            <person name="Harris S.D."/>
            <person name="Heinekamp T."/>
            <person name="Helmstaedt K."/>
            <person name="Henrissat B."/>
            <person name="Hofmann G."/>
            <person name="Homan T."/>
            <person name="Horio T."/>
            <person name="Horiuchi H."/>
            <person name="James S."/>
            <person name="Jones M."/>
            <person name="Karaffa L."/>
            <person name="Karanyi Z."/>
            <person name="Kato M."/>
            <person name="Keller N."/>
            <person name="Kelly D.E."/>
            <person name="Kiel J.A."/>
            <person name="Kim J.M."/>
            <person name="van der Klei I.J."/>
            <person name="Klis F.M."/>
            <person name="Kovalchuk A."/>
            <person name="Krasevec N."/>
            <person name="Kubicek C.P."/>
            <person name="Liu B."/>
            <person name="Maccabe A."/>
            <person name="Meyer V."/>
            <person name="Mirabito P."/>
            <person name="Miskei M."/>
            <person name="Mos M."/>
            <person name="Mullins J."/>
            <person name="Nelson D.R."/>
            <person name="Nielsen J."/>
            <person name="Oakley B.R."/>
            <person name="Osmani S.A."/>
            <person name="Pakula T."/>
            <person name="Paszewski A."/>
            <person name="Paulsen I."/>
            <person name="Pilsyk S."/>
            <person name="Pocsi I."/>
            <person name="Punt P.J."/>
            <person name="Ram A.F."/>
            <person name="Ren Q."/>
            <person name="Robellet X."/>
            <person name="Robson G."/>
            <person name="Seiboth B."/>
            <person name="van Solingen P."/>
            <person name="Specht T."/>
            <person name="Sun J."/>
            <person name="Taheri-Talesh N."/>
            <person name="Takeshita N."/>
            <person name="Ussery D."/>
            <person name="vanKuyk P.A."/>
            <person name="Visser H."/>
            <person name="van de Vondervoort P.J."/>
            <person name="de Vries R.P."/>
            <person name="Walton J."/>
            <person name="Xiang X."/>
            <person name="Xiong Y."/>
            <person name="Zeng A.P."/>
            <person name="Brandt B.W."/>
            <person name="Cornell M.J."/>
            <person name="van den Hondel C.A."/>
            <person name="Visser J."/>
            <person name="Oliver S.G."/>
            <person name="Turner G."/>
        </authorList>
    </citation>
    <scope>GENOME REANNOTATION</scope>
    <source>
        <strain evidence="3">FGSC A4 / ATCC 38163 / CBS 112.46 / NRRL 194 / M139</strain>
    </source>
</reference>
<evidence type="ECO:0000256" key="1">
    <source>
        <dbReference type="SAM" id="SignalP"/>
    </source>
</evidence>
<dbReference type="KEGG" id="ani:ANIA_02844"/>
<keyword evidence="1" id="KW-0732">Signal</keyword>
<dbReference type="EMBL" id="BN001306">
    <property type="protein sequence ID" value="CBF83888.1"/>
    <property type="molecule type" value="Genomic_DNA"/>
</dbReference>
<dbReference type="OrthoDB" id="4492304at2759"/>
<dbReference type="Proteomes" id="UP000000560">
    <property type="component" value="Chromosome VI"/>
</dbReference>
<name>Q5B9D6_EMENI</name>
<feature type="chain" id="PRO_5010219499" evidence="1">
    <location>
        <begin position="19"/>
        <end position="179"/>
    </location>
</feature>
<dbReference type="VEuPathDB" id="FungiDB:AN2844"/>
<keyword evidence="3" id="KW-1185">Reference proteome</keyword>
<accession>Q5B9D6</accession>
<protein>
    <submittedName>
        <fullName evidence="2">Uncharacterized protein</fullName>
    </submittedName>
</protein>